<keyword evidence="6" id="KW-1185">Reference proteome</keyword>
<evidence type="ECO:0000256" key="1">
    <source>
        <dbReference type="ARBA" id="ARBA00005199"/>
    </source>
</evidence>
<dbReference type="OrthoDB" id="9814913at2"/>
<keyword evidence="4" id="KW-0479">Metal-binding</keyword>
<protein>
    <recommendedName>
        <fullName evidence="4">Trehalose 6-phosphate phosphatase</fullName>
        <ecNumber evidence="4">3.1.3.12</ecNumber>
    </recommendedName>
</protein>
<dbReference type="CDD" id="cd01627">
    <property type="entry name" value="HAD_TPP"/>
    <property type="match status" value="1"/>
</dbReference>
<dbReference type="GO" id="GO:0046872">
    <property type="term" value="F:metal ion binding"/>
    <property type="evidence" value="ECO:0007669"/>
    <property type="project" value="UniProtKB-KW"/>
</dbReference>
<reference evidence="5 6" key="1">
    <citation type="submission" date="2019-08" db="EMBL/GenBank/DDBJ databases">
        <title>Prosopis cineraria nodule microbiome.</title>
        <authorList>
            <person name="Ali R."/>
            <person name="Chaluvadi S.R."/>
            <person name="Wang X."/>
        </authorList>
    </citation>
    <scope>NUCLEOTIDE SEQUENCE [LARGE SCALE GENOMIC DNA]</scope>
    <source>
        <strain evidence="5 6">BG7</strain>
    </source>
</reference>
<dbReference type="InterPro" id="IPR036412">
    <property type="entry name" value="HAD-like_sf"/>
</dbReference>
<evidence type="ECO:0000313" key="6">
    <source>
        <dbReference type="Proteomes" id="UP000326881"/>
    </source>
</evidence>
<proteinExistence type="inferred from homology"/>
<dbReference type="EC" id="3.1.3.12" evidence="4"/>
<dbReference type="PANTHER" id="PTHR43768:SF3">
    <property type="entry name" value="TREHALOSE 6-PHOSPHATE PHOSPHATASE"/>
    <property type="match status" value="1"/>
</dbReference>
<dbReference type="Gene3D" id="3.30.70.1020">
    <property type="entry name" value="Trehalose-6-phosphate phosphatase related protein, domain 2"/>
    <property type="match status" value="1"/>
</dbReference>
<dbReference type="NCBIfam" id="TIGR01484">
    <property type="entry name" value="HAD-SF-IIB"/>
    <property type="match status" value="1"/>
</dbReference>
<dbReference type="PANTHER" id="PTHR43768">
    <property type="entry name" value="TREHALOSE 6-PHOSPHATE PHOSPHATASE"/>
    <property type="match status" value="1"/>
</dbReference>
<comment type="similarity">
    <text evidence="2 4">Belongs to the trehalose phosphatase family.</text>
</comment>
<evidence type="ECO:0000256" key="3">
    <source>
        <dbReference type="ARBA" id="ARBA00022801"/>
    </source>
</evidence>
<keyword evidence="3 4" id="KW-0378">Hydrolase</keyword>
<comment type="catalytic activity">
    <reaction evidence="4">
        <text>alpha,alpha-trehalose 6-phosphate + H2O = alpha,alpha-trehalose + phosphate</text>
        <dbReference type="Rhea" id="RHEA:23420"/>
        <dbReference type="ChEBI" id="CHEBI:15377"/>
        <dbReference type="ChEBI" id="CHEBI:16551"/>
        <dbReference type="ChEBI" id="CHEBI:43474"/>
        <dbReference type="ChEBI" id="CHEBI:58429"/>
        <dbReference type="EC" id="3.1.3.12"/>
    </reaction>
</comment>
<organism evidence="5 6">
    <name type="scientific">Rhizobium grahamii</name>
    <dbReference type="NCBI Taxonomy" id="1120045"/>
    <lineage>
        <taxon>Bacteria</taxon>
        <taxon>Pseudomonadati</taxon>
        <taxon>Pseudomonadota</taxon>
        <taxon>Alphaproteobacteria</taxon>
        <taxon>Hyphomicrobiales</taxon>
        <taxon>Rhizobiaceae</taxon>
        <taxon>Rhizobium/Agrobacterium group</taxon>
        <taxon>Rhizobium</taxon>
    </lineage>
</organism>
<dbReference type="InterPro" id="IPR006379">
    <property type="entry name" value="HAD-SF_hydro_IIB"/>
</dbReference>
<accession>A0A5Q0CCH2</accession>
<keyword evidence="4" id="KW-0460">Magnesium</keyword>
<dbReference type="Pfam" id="PF02358">
    <property type="entry name" value="Trehalose_PPase"/>
    <property type="match status" value="1"/>
</dbReference>
<sequence>MRRPFTQRGGKLRRRTERWRPDRPWDALGLFPGIADLVSPHARCNDTCRRPDLATGFRAEDLWQIILLSPEDYALFLDIDGTLLDLAATPDDITVPAALPAQLHAWSQRLDGALALVTGRALTYADKLFTPHRFPIAGLHGTELRNADGAVTRSETSPAFDRFKLELQQAAEALDGVLIEDKGAAVAAHYRLAPERQAEVERLMDRATAVVGPGWALQRGKMVIELRPASADKGMAIETFLSKPPFAGRRPVAIGDDVTDEAMFAAVNRLGGHAIRIGSPSPTTAASLSLPSAAALRELIARISV</sequence>
<evidence type="ECO:0000313" key="5">
    <source>
        <dbReference type="EMBL" id="QFY62154.1"/>
    </source>
</evidence>
<dbReference type="AlphaFoldDB" id="A0A5Q0CCH2"/>
<dbReference type="Gene3D" id="3.40.50.1000">
    <property type="entry name" value="HAD superfamily/HAD-like"/>
    <property type="match status" value="1"/>
</dbReference>
<dbReference type="InterPro" id="IPR044651">
    <property type="entry name" value="OTSB-like"/>
</dbReference>
<comment type="cofactor">
    <cofactor evidence="4">
        <name>Mg(2+)</name>
        <dbReference type="ChEBI" id="CHEBI:18420"/>
    </cofactor>
</comment>
<evidence type="ECO:0000256" key="4">
    <source>
        <dbReference type="RuleBase" id="RU361117"/>
    </source>
</evidence>
<dbReference type="GO" id="GO:0004805">
    <property type="term" value="F:trehalose-phosphatase activity"/>
    <property type="evidence" value="ECO:0007669"/>
    <property type="project" value="UniProtKB-EC"/>
</dbReference>
<evidence type="ECO:0000256" key="2">
    <source>
        <dbReference type="ARBA" id="ARBA00008770"/>
    </source>
</evidence>
<dbReference type="NCBIfam" id="TIGR00685">
    <property type="entry name" value="T6PP"/>
    <property type="match status" value="1"/>
</dbReference>
<name>A0A5Q0CCH2_9HYPH</name>
<comment type="function">
    <text evidence="4">Removes the phosphate from trehalose 6-phosphate to produce free trehalose.</text>
</comment>
<dbReference type="UniPathway" id="UPA00299"/>
<dbReference type="InterPro" id="IPR003337">
    <property type="entry name" value="Trehalose_PPase"/>
</dbReference>
<dbReference type="GO" id="GO:0005992">
    <property type="term" value="P:trehalose biosynthetic process"/>
    <property type="evidence" value="ECO:0007669"/>
    <property type="project" value="UniProtKB-UniPathway"/>
</dbReference>
<dbReference type="SUPFAM" id="SSF56784">
    <property type="entry name" value="HAD-like"/>
    <property type="match status" value="1"/>
</dbReference>
<gene>
    <name evidence="5" type="primary">otsB</name>
    <name evidence="5" type="ORF">FZ934_18190</name>
</gene>
<dbReference type="EMBL" id="CP043498">
    <property type="protein sequence ID" value="QFY62154.1"/>
    <property type="molecule type" value="Genomic_DNA"/>
</dbReference>
<comment type="pathway">
    <text evidence="1 4">Glycan biosynthesis; trehalose biosynthesis.</text>
</comment>
<dbReference type="InterPro" id="IPR023214">
    <property type="entry name" value="HAD_sf"/>
</dbReference>
<dbReference type="KEGG" id="rgr:FZ934_18190"/>
<dbReference type="Proteomes" id="UP000326881">
    <property type="component" value="Chromosome"/>
</dbReference>